<organism evidence="11 12">
    <name type="scientific">Amycolatopsis mediterranei (strain S699)</name>
    <name type="common">Nocardia mediterranei</name>
    <dbReference type="NCBI Taxonomy" id="713604"/>
    <lineage>
        <taxon>Bacteria</taxon>
        <taxon>Bacillati</taxon>
        <taxon>Actinomycetota</taxon>
        <taxon>Actinomycetes</taxon>
        <taxon>Pseudonocardiales</taxon>
        <taxon>Pseudonocardiaceae</taxon>
        <taxon>Amycolatopsis</taxon>
    </lineage>
</organism>
<evidence type="ECO:0000256" key="4">
    <source>
        <dbReference type="ARBA" id="ARBA00022617"/>
    </source>
</evidence>
<dbReference type="CDD" id="cd11030">
    <property type="entry name" value="CYP105-like"/>
    <property type="match status" value="1"/>
</dbReference>
<dbReference type="GO" id="GO:0020037">
    <property type="term" value="F:heme binding"/>
    <property type="evidence" value="ECO:0007669"/>
    <property type="project" value="InterPro"/>
</dbReference>
<dbReference type="KEGG" id="amn:RAM_17430"/>
<protein>
    <submittedName>
        <fullName evidence="11">Cytochrome P450</fullName>
    </submittedName>
</protein>
<dbReference type="Pfam" id="PF00067">
    <property type="entry name" value="p450"/>
    <property type="match status" value="2"/>
</dbReference>
<dbReference type="InterPro" id="IPR001128">
    <property type="entry name" value="Cyt_P450"/>
</dbReference>
<dbReference type="GO" id="GO:0005506">
    <property type="term" value="F:iron ion binding"/>
    <property type="evidence" value="ECO:0007669"/>
    <property type="project" value="InterPro"/>
</dbReference>
<evidence type="ECO:0000313" key="12">
    <source>
        <dbReference type="Proteomes" id="UP000006138"/>
    </source>
</evidence>
<dbReference type="RefSeq" id="WP_014466963.1">
    <property type="nucleotide sequence ID" value="NC_017186.1"/>
</dbReference>
<evidence type="ECO:0000256" key="3">
    <source>
        <dbReference type="ARBA" id="ARBA00010617"/>
    </source>
</evidence>
<evidence type="ECO:0000256" key="7">
    <source>
        <dbReference type="ARBA" id="ARBA00023004"/>
    </source>
</evidence>
<sequence length="425" mass="46321">MGSLRSRVLGWVGRRYLARQSKKGFDLEKMSSFLPDSALLPLKRDGLDPVPEMAAQRSEAPIGKLDLPFGMNAWLVTGYDEAKAVLGKATGFSSDFGNLVGNAGVTADQNPGGLGFADPPVHTRLRKLLTPEFTMRRLSRLAPRIDEIVAGQLDAMAATDGPVDLWQAFALPIPSLTICELLGVSYEDREDFQRLSTARFDLFGGAGASLGAMSESLTYLLDIVKKQREEPGDGLLGMLIKEHGDEIDDRELAGLADGVLTGGLETTASMLALGALVLLRDEKAMDAVRGDDESVHRFVEELLRYLTVVQMAFPRFAKEDMEIGGVHIAEGDIVLVSLSTADRDPKLGADMETFDATRDPTSHLAFSYGIHRCIGAELARMELRTAYPALIRRFPNLRLAVPEEDLSFRQVSIVYGLDALPVLVD</sequence>
<keyword evidence="7 10" id="KW-0408">Iron</keyword>
<evidence type="ECO:0000256" key="6">
    <source>
        <dbReference type="ARBA" id="ARBA00023002"/>
    </source>
</evidence>
<dbReference type="EMBL" id="CP002896">
    <property type="protein sequence ID" value="AEK41972.1"/>
    <property type="molecule type" value="Genomic_DNA"/>
</dbReference>
<comment type="function">
    <text evidence="9">Involved in the coupling of aromatic side chains of the heptapeptide of vancomycin.</text>
</comment>
<proteinExistence type="inferred from homology"/>
<dbReference type="Proteomes" id="UP000006138">
    <property type="component" value="Chromosome"/>
</dbReference>
<dbReference type="GO" id="GO:0016705">
    <property type="term" value="F:oxidoreductase activity, acting on paired donors, with incorporation or reduction of molecular oxygen"/>
    <property type="evidence" value="ECO:0007669"/>
    <property type="project" value="InterPro"/>
</dbReference>
<dbReference type="InterPro" id="IPR017972">
    <property type="entry name" value="Cyt_P450_CS"/>
</dbReference>
<evidence type="ECO:0000256" key="9">
    <source>
        <dbReference type="ARBA" id="ARBA00055433"/>
    </source>
</evidence>
<comment type="pathway">
    <text evidence="2">Antibiotic biosynthesis; vancomycin biosynthesis.</text>
</comment>
<dbReference type="PRINTS" id="PR00359">
    <property type="entry name" value="BP450"/>
</dbReference>
<dbReference type="SUPFAM" id="SSF48264">
    <property type="entry name" value="Cytochrome P450"/>
    <property type="match status" value="1"/>
</dbReference>
<dbReference type="FunFam" id="1.10.630.10:FF:000018">
    <property type="entry name" value="Cytochrome P450 monooxygenase"/>
    <property type="match status" value="1"/>
</dbReference>
<dbReference type="PRINTS" id="PR00385">
    <property type="entry name" value="P450"/>
</dbReference>
<dbReference type="Gene3D" id="1.10.630.10">
    <property type="entry name" value="Cytochrome P450"/>
    <property type="match status" value="1"/>
</dbReference>
<evidence type="ECO:0000256" key="5">
    <source>
        <dbReference type="ARBA" id="ARBA00022723"/>
    </source>
</evidence>
<reference evidence="11 12" key="1">
    <citation type="journal article" date="2011" name="J. Bacteriol.">
        <title>Whole genome sequence of the rifamycin B-producing strain Amycolatopsis mediterranei S699.</title>
        <authorList>
            <person name="Verma M."/>
            <person name="Kaur J."/>
            <person name="Kumar M."/>
            <person name="Kumari K."/>
            <person name="Saxena A."/>
            <person name="Anand S."/>
            <person name="Nigam A."/>
            <person name="Ravi V."/>
            <person name="Raghuvanshi S."/>
            <person name="Khurana P."/>
            <person name="Tyagi A.K."/>
            <person name="Khurana J.P."/>
            <person name="Lal R."/>
        </authorList>
    </citation>
    <scope>NUCLEOTIDE SEQUENCE [LARGE SCALE GENOMIC DNA]</scope>
    <source>
        <strain evidence="11 12">S699</strain>
    </source>
</reference>
<accession>A0A9R0NWK2</accession>
<dbReference type="InterPro" id="IPR036396">
    <property type="entry name" value="Cyt_P450_sf"/>
</dbReference>
<dbReference type="GeneID" id="92871178"/>
<gene>
    <name evidence="11" type="ordered locus">RAM_17430</name>
</gene>
<comment type="cofactor">
    <cofactor evidence="1">
        <name>heme</name>
        <dbReference type="ChEBI" id="CHEBI:30413"/>
    </cofactor>
</comment>
<keyword evidence="12" id="KW-1185">Reference proteome</keyword>
<dbReference type="PROSITE" id="PS00086">
    <property type="entry name" value="CYTOCHROME_P450"/>
    <property type="match status" value="1"/>
</dbReference>
<keyword evidence="5 10" id="KW-0479">Metal-binding</keyword>
<name>A0A9R0NWK2_AMYMS</name>
<keyword evidence="8 10" id="KW-0503">Monooxygenase</keyword>
<comment type="similarity">
    <text evidence="3 10">Belongs to the cytochrome P450 family.</text>
</comment>
<keyword evidence="4 10" id="KW-0349">Heme</keyword>
<evidence type="ECO:0000256" key="2">
    <source>
        <dbReference type="ARBA" id="ARBA00004660"/>
    </source>
</evidence>
<evidence type="ECO:0000313" key="11">
    <source>
        <dbReference type="EMBL" id="AEK41972.1"/>
    </source>
</evidence>
<evidence type="ECO:0000256" key="10">
    <source>
        <dbReference type="RuleBase" id="RU000461"/>
    </source>
</evidence>
<dbReference type="GO" id="GO:0004497">
    <property type="term" value="F:monooxygenase activity"/>
    <property type="evidence" value="ECO:0007669"/>
    <property type="project" value="UniProtKB-KW"/>
</dbReference>
<dbReference type="PANTHER" id="PTHR46696:SF5">
    <property type="entry name" value="CYTOCHROME P450 BJ-1"/>
    <property type="match status" value="1"/>
</dbReference>
<dbReference type="AlphaFoldDB" id="A0A9R0NWK2"/>
<dbReference type="InterPro" id="IPR002397">
    <property type="entry name" value="Cyt_P450_B"/>
</dbReference>
<evidence type="ECO:0000256" key="8">
    <source>
        <dbReference type="ARBA" id="ARBA00023033"/>
    </source>
</evidence>
<keyword evidence="6 10" id="KW-0560">Oxidoreductase</keyword>
<dbReference type="PANTHER" id="PTHR46696">
    <property type="entry name" value="P450, PUTATIVE (EUROFUNG)-RELATED"/>
    <property type="match status" value="1"/>
</dbReference>
<evidence type="ECO:0000256" key="1">
    <source>
        <dbReference type="ARBA" id="ARBA00001971"/>
    </source>
</evidence>